<dbReference type="OrthoDB" id="1931055at2759"/>
<reference evidence="1 2" key="1">
    <citation type="journal article" date="2018" name="Mol. Plant">
        <title>The genome of Artemisia annua provides insight into the evolution of Asteraceae family and artemisinin biosynthesis.</title>
        <authorList>
            <person name="Shen Q."/>
            <person name="Zhang L."/>
            <person name="Liao Z."/>
            <person name="Wang S."/>
            <person name="Yan T."/>
            <person name="Shi P."/>
            <person name="Liu M."/>
            <person name="Fu X."/>
            <person name="Pan Q."/>
            <person name="Wang Y."/>
            <person name="Lv Z."/>
            <person name="Lu X."/>
            <person name="Zhang F."/>
            <person name="Jiang W."/>
            <person name="Ma Y."/>
            <person name="Chen M."/>
            <person name="Hao X."/>
            <person name="Li L."/>
            <person name="Tang Y."/>
            <person name="Lv G."/>
            <person name="Zhou Y."/>
            <person name="Sun X."/>
            <person name="Brodelius P.E."/>
            <person name="Rose J.K.C."/>
            <person name="Tang K."/>
        </authorList>
    </citation>
    <scope>NUCLEOTIDE SEQUENCE [LARGE SCALE GENOMIC DNA]</scope>
    <source>
        <strain evidence="2">cv. Huhao1</strain>
        <tissue evidence="1">Leaf</tissue>
    </source>
</reference>
<dbReference type="EMBL" id="PKPP01008232">
    <property type="protein sequence ID" value="PWA51243.1"/>
    <property type="molecule type" value="Genomic_DNA"/>
</dbReference>
<dbReference type="STRING" id="35608.A0A2U1LQE9"/>
<comment type="caution">
    <text evidence="1">The sequence shown here is derived from an EMBL/GenBank/DDBJ whole genome shotgun (WGS) entry which is preliminary data.</text>
</comment>
<dbReference type="Proteomes" id="UP000245207">
    <property type="component" value="Unassembled WGS sequence"/>
</dbReference>
<keyword evidence="2" id="KW-1185">Reference proteome</keyword>
<sequence length="164" mass="18268">MASQPLAPIGTPILDTDAQTRIRLHTNKYIFSHGNQKICEMTEYKVVDNVQTSLGDARMDQQVKKHTIGHSFNSDELDDAMKLARFNTTHVKSIGDHATNEPIFSSSSILRKGKIVLSSSSPINSLLASEKIQFANHKQITDADQQVDGLATERLFLWRSITVC</sequence>
<accession>A0A2U1LQE9</accession>
<evidence type="ECO:0000313" key="2">
    <source>
        <dbReference type="Proteomes" id="UP000245207"/>
    </source>
</evidence>
<name>A0A2U1LQE9_ARTAN</name>
<evidence type="ECO:0000313" key="1">
    <source>
        <dbReference type="EMBL" id="PWA51243.1"/>
    </source>
</evidence>
<proteinExistence type="predicted"/>
<gene>
    <name evidence="1" type="ORF">CTI12_AA464490</name>
</gene>
<dbReference type="AlphaFoldDB" id="A0A2U1LQE9"/>
<organism evidence="1 2">
    <name type="scientific">Artemisia annua</name>
    <name type="common">Sweet wormwood</name>
    <dbReference type="NCBI Taxonomy" id="35608"/>
    <lineage>
        <taxon>Eukaryota</taxon>
        <taxon>Viridiplantae</taxon>
        <taxon>Streptophyta</taxon>
        <taxon>Embryophyta</taxon>
        <taxon>Tracheophyta</taxon>
        <taxon>Spermatophyta</taxon>
        <taxon>Magnoliopsida</taxon>
        <taxon>eudicotyledons</taxon>
        <taxon>Gunneridae</taxon>
        <taxon>Pentapetalae</taxon>
        <taxon>asterids</taxon>
        <taxon>campanulids</taxon>
        <taxon>Asterales</taxon>
        <taxon>Asteraceae</taxon>
        <taxon>Asteroideae</taxon>
        <taxon>Anthemideae</taxon>
        <taxon>Artemisiinae</taxon>
        <taxon>Artemisia</taxon>
    </lineage>
</organism>
<protein>
    <submittedName>
        <fullName evidence="1">Uncharacterized protein</fullName>
    </submittedName>
</protein>